<dbReference type="WBParaSite" id="TCONS_00001869.p1">
    <property type="protein sequence ID" value="TCONS_00001869.p1"/>
    <property type="gene ID" value="XLOC_001770"/>
</dbReference>
<evidence type="ECO:0000313" key="4">
    <source>
        <dbReference type="WBParaSite" id="TCONS_00001869.p1"/>
    </source>
</evidence>
<organism evidence="3">
    <name type="scientific">Strongyloides stercoralis</name>
    <name type="common">Threadworm</name>
    <dbReference type="NCBI Taxonomy" id="6248"/>
    <lineage>
        <taxon>Eukaryota</taxon>
        <taxon>Metazoa</taxon>
        <taxon>Ecdysozoa</taxon>
        <taxon>Nematoda</taxon>
        <taxon>Chromadorea</taxon>
        <taxon>Rhabditida</taxon>
        <taxon>Tylenchina</taxon>
        <taxon>Panagrolaimomorpha</taxon>
        <taxon>Strongyloidoidea</taxon>
        <taxon>Strongyloididae</taxon>
        <taxon>Strongyloides</taxon>
    </lineage>
</organism>
<sequence>MLETGFFITILIVRTFVLIFSIISIILILVGPGFCVTKSYQILGSEVKCYRFSVKYWNLVSSTIYIQIPIIILTFLLSVFNFAIVILIQFYNFKISQLILILMSIITWIIFLLSACGELALMLSFKYDQVQPFSEEISSTGYIIAAILYLTSFILILFEIIILFLKWNKFFKYT</sequence>
<protein>
    <submittedName>
        <fullName evidence="4">G-protein coupled receptors family 1 profile domain-containing protein</fullName>
    </submittedName>
</protein>
<keyword evidence="1" id="KW-0472">Membrane</keyword>
<name>A0A0K0DZL8_STRER</name>
<feature type="transmembrane region" description="Helical" evidence="1">
    <location>
        <begin position="142"/>
        <end position="165"/>
    </location>
</feature>
<feature type="transmembrane region" description="Helical" evidence="1">
    <location>
        <begin position="64"/>
        <end position="91"/>
    </location>
</feature>
<accession>A0A0K0DZL8</accession>
<evidence type="ECO:0000313" key="2">
    <source>
        <dbReference type="Proteomes" id="UP000035681"/>
    </source>
</evidence>
<keyword evidence="1" id="KW-0812">Transmembrane</keyword>
<keyword evidence="2" id="KW-1185">Reference proteome</keyword>
<proteinExistence type="predicted"/>
<keyword evidence="1" id="KW-1133">Transmembrane helix</keyword>
<dbReference type="Proteomes" id="UP000035681">
    <property type="component" value="Unplaced"/>
</dbReference>
<reference evidence="3" key="1">
    <citation type="submission" date="2015-08" db="UniProtKB">
        <authorList>
            <consortium name="WormBaseParasite"/>
        </authorList>
    </citation>
    <scope>IDENTIFICATION</scope>
</reference>
<evidence type="ECO:0000256" key="1">
    <source>
        <dbReference type="SAM" id="Phobius"/>
    </source>
</evidence>
<dbReference type="WBParaSite" id="SSTP_0000267950.1">
    <property type="protein sequence ID" value="SSTP_0000267950.1"/>
    <property type="gene ID" value="SSTP_0000267950"/>
</dbReference>
<dbReference type="AlphaFoldDB" id="A0A0K0DZL8"/>
<feature type="transmembrane region" description="Helical" evidence="1">
    <location>
        <begin position="98"/>
        <end position="122"/>
    </location>
</feature>
<feature type="transmembrane region" description="Helical" evidence="1">
    <location>
        <begin position="7"/>
        <end position="30"/>
    </location>
</feature>
<evidence type="ECO:0000313" key="3">
    <source>
        <dbReference type="WBParaSite" id="SSTP_0000267950.1"/>
    </source>
</evidence>